<dbReference type="RefSeq" id="WP_075623766.1">
    <property type="nucleotide sequence ID" value="NZ_CP015608.1"/>
</dbReference>
<geneLocation type="plasmid" evidence="1 2">
    <name>unnamed1</name>
</geneLocation>
<gene>
    <name evidence="1" type="ORF">BSA145_20970</name>
</gene>
<dbReference type="AlphaFoldDB" id="A0A1L6ZP99"/>
<proteinExistence type="predicted"/>
<organism evidence="1 2">
    <name type="scientific">Bacillus safensis</name>
    <dbReference type="NCBI Taxonomy" id="561879"/>
    <lineage>
        <taxon>Bacteria</taxon>
        <taxon>Bacillati</taxon>
        <taxon>Bacillota</taxon>
        <taxon>Bacilli</taxon>
        <taxon>Bacillales</taxon>
        <taxon>Bacillaceae</taxon>
        <taxon>Bacillus</taxon>
    </lineage>
</organism>
<name>A0A1L6ZP99_BACIA</name>
<reference evidence="1 2" key="1">
    <citation type="submission" date="2016-05" db="EMBL/GenBank/DDBJ databases">
        <title>Complete Genome and Methylome Analysis of Psychrotrophic Bacterial Isolates from Antarctic Lake Untersee.</title>
        <authorList>
            <person name="Fomenkov A."/>
            <person name="Akimov V.N."/>
            <person name="Vasilyeva L.V."/>
            <person name="Andersen D."/>
            <person name="Vincze T."/>
            <person name="Roberts R.J."/>
        </authorList>
    </citation>
    <scope>NUCLEOTIDE SEQUENCE [LARGE SCALE GENOMIC DNA]</scope>
    <source>
        <strain evidence="1 2">U14-5</strain>
        <plasmid evidence="1 2">unnamed1</plasmid>
    </source>
</reference>
<accession>A0A1L6ZP99</accession>
<dbReference type="Proteomes" id="UP000185426">
    <property type="component" value="Plasmid unnamed1"/>
</dbReference>
<evidence type="ECO:0000313" key="1">
    <source>
        <dbReference type="EMBL" id="APT48339.1"/>
    </source>
</evidence>
<protein>
    <submittedName>
        <fullName evidence="1">Uncharacterized protein</fullName>
    </submittedName>
</protein>
<dbReference type="EMBL" id="CP015608">
    <property type="protein sequence ID" value="APT48339.1"/>
    <property type="molecule type" value="Genomic_DNA"/>
</dbReference>
<keyword evidence="1" id="KW-0614">Plasmid</keyword>
<sequence>MNLVEKMKVVKTGYDEWDIEIEGKAVARIETFHGIRGNTKNLLVLDRNIDKIRNQKEACEKLQEFFIDIRKSIETIQKHIDELNFGCGVFKSSSYICYKVLQEKKEELENTMVALKKYDYLGERK</sequence>
<evidence type="ECO:0000313" key="2">
    <source>
        <dbReference type="Proteomes" id="UP000185426"/>
    </source>
</evidence>